<dbReference type="SUPFAM" id="SSF102645">
    <property type="entry name" value="CoaB-like"/>
    <property type="match status" value="1"/>
</dbReference>
<organism evidence="7 8">
    <name type="scientific">Trueperella abortisuis</name>
    <dbReference type="NCBI Taxonomy" id="445930"/>
    <lineage>
        <taxon>Bacteria</taxon>
        <taxon>Bacillati</taxon>
        <taxon>Actinomycetota</taxon>
        <taxon>Actinomycetes</taxon>
        <taxon>Actinomycetales</taxon>
        <taxon>Actinomycetaceae</taxon>
        <taxon>Trueperella</taxon>
    </lineage>
</organism>
<evidence type="ECO:0000259" key="5">
    <source>
        <dbReference type="Pfam" id="PF02441"/>
    </source>
</evidence>
<protein>
    <recommendedName>
        <fullName evidence="3">Coenzyme A biosynthesis bifunctional protein CoaBC</fullName>
    </recommendedName>
    <alternativeName>
        <fullName evidence="3">DNA/pantothenate metabolism flavoprotein</fullName>
    </alternativeName>
    <alternativeName>
        <fullName evidence="3">Phosphopantothenoylcysteine synthetase/decarboxylase</fullName>
        <shortName evidence="3">PPCS-PPCDC</shortName>
    </alternativeName>
    <domain>
        <recommendedName>
            <fullName evidence="3">Phosphopantothenoylcysteine decarboxylase</fullName>
            <shortName evidence="3">PPC decarboxylase</shortName>
            <shortName evidence="3">PPC-DC</shortName>
            <ecNumber evidence="3">4.1.1.36</ecNumber>
        </recommendedName>
        <alternativeName>
            <fullName evidence="3">CoaC</fullName>
        </alternativeName>
    </domain>
    <domain>
        <recommendedName>
            <fullName evidence="3">Phosphopantothenate--cysteine ligase</fullName>
            <ecNumber evidence="3">6.3.2.5</ecNumber>
        </recommendedName>
        <alternativeName>
            <fullName evidence="3">CoaB</fullName>
        </alternativeName>
        <alternativeName>
            <fullName evidence="3">Phosphopantothenoylcysteine synthetase</fullName>
            <shortName evidence="3">PPC synthetase</shortName>
            <shortName evidence="3">PPC-S</shortName>
        </alternativeName>
    </domain>
</protein>
<evidence type="ECO:0000313" key="7">
    <source>
        <dbReference type="EMBL" id="MDP9832373.1"/>
    </source>
</evidence>
<feature type="domain" description="DNA/pantothenate metabolism flavoprotein C-terminal" evidence="6">
    <location>
        <begin position="214"/>
        <end position="428"/>
    </location>
</feature>
<dbReference type="GO" id="GO:0004633">
    <property type="term" value="F:phosphopantothenoylcysteine decarboxylase activity"/>
    <property type="evidence" value="ECO:0007669"/>
    <property type="project" value="UniProtKB-EC"/>
</dbReference>
<dbReference type="InterPro" id="IPR035929">
    <property type="entry name" value="CoaB-like_sf"/>
</dbReference>
<dbReference type="EC" id="6.3.2.5" evidence="3"/>
<comment type="similarity">
    <text evidence="3 4">In the N-terminal section; belongs to the HFCD (homo-oligomeric flavin containing Cys decarboxylase) superfamily.</text>
</comment>
<dbReference type="InterPro" id="IPR005252">
    <property type="entry name" value="CoaBC"/>
</dbReference>
<dbReference type="EMBL" id="JAUSQL010000001">
    <property type="protein sequence ID" value="MDP9832373.1"/>
    <property type="molecule type" value="Genomic_DNA"/>
</dbReference>
<evidence type="ECO:0000313" key="8">
    <source>
        <dbReference type="Proteomes" id="UP001230145"/>
    </source>
</evidence>
<evidence type="ECO:0000256" key="2">
    <source>
        <dbReference type="ARBA" id="ARBA00023239"/>
    </source>
</evidence>
<dbReference type="InterPro" id="IPR036551">
    <property type="entry name" value="Flavin_trans-like"/>
</dbReference>
<dbReference type="SUPFAM" id="SSF52507">
    <property type="entry name" value="Homo-oligomeric flavin-containing Cys decarboxylases, HFCD"/>
    <property type="match status" value="1"/>
</dbReference>
<gene>
    <name evidence="3" type="primary">coaBC</name>
    <name evidence="7" type="ORF">J2S45_001052</name>
</gene>
<evidence type="ECO:0000256" key="1">
    <source>
        <dbReference type="ARBA" id="ARBA00022793"/>
    </source>
</evidence>
<keyword evidence="3" id="KW-0479">Metal-binding</keyword>
<comment type="catalytic activity">
    <reaction evidence="3 4">
        <text>N-[(R)-4-phosphopantothenoyl]-L-cysteine + H(+) = (R)-4'-phosphopantetheine + CO2</text>
        <dbReference type="Rhea" id="RHEA:16793"/>
        <dbReference type="ChEBI" id="CHEBI:15378"/>
        <dbReference type="ChEBI" id="CHEBI:16526"/>
        <dbReference type="ChEBI" id="CHEBI:59458"/>
        <dbReference type="ChEBI" id="CHEBI:61723"/>
        <dbReference type="EC" id="4.1.1.36"/>
    </reaction>
</comment>
<dbReference type="Pfam" id="PF04127">
    <property type="entry name" value="DFP"/>
    <property type="match status" value="1"/>
</dbReference>
<comment type="similarity">
    <text evidence="3 4">In the C-terminal section; belongs to the PPC synthetase family.</text>
</comment>
<feature type="binding site" evidence="3">
    <location>
        <begin position="335"/>
        <end position="338"/>
    </location>
    <ligand>
        <name>CTP</name>
        <dbReference type="ChEBI" id="CHEBI:37563"/>
    </ligand>
</feature>
<comment type="cofactor">
    <cofactor evidence="3">
        <name>FMN</name>
        <dbReference type="ChEBI" id="CHEBI:58210"/>
    </cofactor>
    <text evidence="3">Binds 1 FMN per subunit.</text>
</comment>
<dbReference type="Gene3D" id="3.40.50.1950">
    <property type="entry name" value="Flavin prenyltransferase-like"/>
    <property type="match status" value="1"/>
</dbReference>
<comment type="function">
    <text evidence="3">Catalyzes two sequential steps in the biosynthesis of coenzyme A. In the first step cysteine is conjugated to 4'-phosphopantothenate to form 4-phosphopantothenoylcysteine. In the second step the latter compound is decarboxylated to form 4'-phosphopantotheine.</text>
</comment>
<dbReference type="PANTHER" id="PTHR14359">
    <property type="entry name" value="HOMO-OLIGOMERIC FLAVIN CONTAINING CYS DECARBOXYLASE FAMILY"/>
    <property type="match status" value="1"/>
</dbReference>
<dbReference type="RefSeq" id="WP_307634760.1">
    <property type="nucleotide sequence ID" value="NZ_JAUSQL010000001.1"/>
</dbReference>
<feature type="domain" description="Flavoprotein" evidence="5">
    <location>
        <begin position="20"/>
        <end position="188"/>
    </location>
</feature>
<comment type="function">
    <text evidence="4">Catalyzes two steps in the biosynthesis of coenzyme A. In the first step cysteine is conjugated to 4'-phosphopantothenate to form 4-phosphopantothenoylcysteine, in the latter compound is decarboxylated to form 4'-phosphopantotheine.</text>
</comment>
<keyword evidence="3 4" id="KW-0285">Flavoprotein</keyword>
<keyword evidence="1 3" id="KW-0210">Decarboxylase</keyword>
<keyword evidence="3 4" id="KW-0436">Ligase</keyword>
<dbReference type="GO" id="GO:0004632">
    <property type="term" value="F:phosphopantothenate--cysteine ligase activity"/>
    <property type="evidence" value="ECO:0007669"/>
    <property type="project" value="UniProtKB-EC"/>
</dbReference>
<feature type="binding site" evidence="3">
    <location>
        <position position="376"/>
    </location>
    <ligand>
        <name>CTP</name>
        <dbReference type="ChEBI" id="CHEBI:37563"/>
    </ligand>
</feature>
<dbReference type="Gene3D" id="3.40.50.10300">
    <property type="entry name" value="CoaB-like"/>
    <property type="match status" value="1"/>
</dbReference>
<evidence type="ECO:0000256" key="3">
    <source>
        <dbReference type="HAMAP-Rule" id="MF_02225"/>
    </source>
</evidence>
<sequence length="433" mass="44739">MKSKTSGASQQGGSCVSTPRVLVGVCGGIAAYKVAGVVRRLRQAGVDVVVVPTPASLDFVGATTWEALSGNPVHVRIPEGADRVVHVATGQSADLVLIAPGTANTMAKLAAGIADNLLTASALVATCPVMIAPAMHTEMWNNPATQANVATLAARGVEFIGPAIGRLTGADSGVGRMVEPEEIAEAAIARLGLPVPSSSDVARQDATGLPVSDLAGASVAISAGGTREPIDPVRFIGNHSTGRMGIELANEAARRGARVTLVAANIEAALLAQLDPRVVIEPVDTAQELSAAMDSHAECDVLIMAAAVSDFRVAERSTSKIKHGEELHLRLVANPDILAGLTRNRRPNQIIVGFAAETGDDTNDYLEFGRQKARKKGADLLVINRVGERTGFGDVDTAVTIVDSDGRTVGEAAGTKREVAVAILSTISTRKNL</sequence>
<proteinExistence type="inferred from homology"/>
<feature type="binding site" evidence="3">
    <location>
        <position position="310"/>
    </location>
    <ligand>
        <name>CTP</name>
        <dbReference type="ChEBI" id="CHEBI:37563"/>
    </ligand>
</feature>
<feature type="binding site" evidence="3">
    <location>
        <position position="354"/>
    </location>
    <ligand>
        <name>CTP</name>
        <dbReference type="ChEBI" id="CHEBI:37563"/>
    </ligand>
</feature>
<feature type="region of interest" description="Phosphopantothenate--cysteine ligase" evidence="3">
    <location>
        <begin position="219"/>
        <end position="433"/>
    </location>
</feature>
<dbReference type="EC" id="4.1.1.36" evidence="3"/>
<keyword evidence="3" id="KW-0460">Magnesium</keyword>
<feature type="binding site" evidence="3">
    <location>
        <position position="372"/>
    </location>
    <ligand>
        <name>CTP</name>
        <dbReference type="ChEBI" id="CHEBI:37563"/>
    </ligand>
</feature>
<dbReference type="Pfam" id="PF02441">
    <property type="entry name" value="Flavoprotein"/>
    <property type="match status" value="1"/>
</dbReference>
<comment type="caution">
    <text evidence="3">Lacks conserved residue(s) required for the propagation of feature annotation.</text>
</comment>
<dbReference type="InterPro" id="IPR007085">
    <property type="entry name" value="DNA/pantothenate-metab_flavo_C"/>
</dbReference>
<evidence type="ECO:0000259" key="6">
    <source>
        <dbReference type="Pfam" id="PF04127"/>
    </source>
</evidence>
<evidence type="ECO:0000256" key="4">
    <source>
        <dbReference type="RuleBase" id="RU364078"/>
    </source>
</evidence>
<keyword evidence="3 4" id="KW-0288">FMN</keyword>
<comment type="caution">
    <text evidence="7">The sequence shown here is derived from an EMBL/GenBank/DDBJ whole genome shotgun (WGS) entry which is preliminary data.</text>
</comment>
<comment type="pathway">
    <text evidence="3 4">Cofactor biosynthesis; coenzyme A biosynthesis; CoA from (R)-pantothenate: step 3/5.</text>
</comment>
<comment type="cofactor">
    <cofactor evidence="3">
        <name>Mg(2+)</name>
        <dbReference type="ChEBI" id="CHEBI:18420"/>
    </cofactor>
</comment>
<keyword evidence="8" id="KW-1185">Reference proteome</keyword>
<dbReference type="PANTHER" id="PTHR14359:SF6">
    <property type="entry name" value="PHOSPHOPANTOTHENOYLCYSTEINE DECARBOXYLASE"/>
    <property type="match status" value="1"/>
</dbReference>
<reference evidence="7 8" key="1">
    <citation type="submission" date="2023-07" db="EMBL/GenBank/DDBJ databases">
        <title>Sequencing the genomes of 1000 actinobacteria strains.</title>
        <authorList>
            <person name="Klenk H.-P."/>
        </authorList>
    </citation>
    <scope>NUCLEOTIDE SEQUENCE [LARGE SCALE GENOMIC DNA]</scope>
    <source>
        <strain evidence="7 8">DSM 19515</strain>
    </source>
</reference>
<comment type="catalytic activity">
    <reaction evidence="3 4">
        <text>(R)-4'-phosphopantothenate + L-cysteine + CTP = N-[(R)-4-phosphopantothenoyl]-L-cysteine + CMP + diphosphate + H(+)</text>
        <dbReference type="Rhea" id="RHEA:19397"/>
        <dbReference type="ChEBI" id="CHEBI:10986"/>
        <dbReference type="ChEBI" id="CHEBI:15378"/>
        <dbReference type="ChEBI" id="CHEBI:33019"/>
        <dbReference type="ChEBI" id="CHEBI:35235"/>
        <dbReference type="ChEBI" id="CHEBI:37563"/>
        <dbReference type="ChEBI" id="CHEBI:59458"/>
        <dbReference type="ChEBI" id="CHEBI:60377"/>
        <dbReference type="EC" id="6.3.2.5"/>
    </reaction>
</comment>
<feature type="region of interest" description="Phosphopantothenoylcysteine decarboxylase" evidence="3">
    <location>
        <begin position="1"/>
        <end position="218"/>
    </location>
</feature>
<feature type="binding site" evidence="3">
    <location>
        <position position="320"/>
    </location>
    <ligand>
        <name>CTP</name>
        <dbReference type="ChEBI" id="CHEBI:37563"/>
    </ligand>
</feature>
<dbReference type="InterPro" id="IPR003382">
    <property type="entry name" value="Flavoprotein"/>
</dbReference>
<comment type="pathway">
    <text evidence="3 4">Cofactor biosynthesis; coenzyme A biosynthesis; CoA from (R)-pantothenate: step 2/5.</text>
</comment>
<keyword evidence="2 3" id="KW-0456">Lyase</keyword>
<dbReference type="Proteomes" id="UP001230145">
    <property type="component" value="Unassembled WGS sequence"/>
</dbReference>
<keyword evidence="3" id="KW-0511">Multifunctional enzyme</keyword>
<accession>A0ABT9PI23</accession>
<name>A0ABT9PI23_9ACTO</name>
<dbReference type="NCBIfam" id="TIGR00521">
    <property type="entry name" value="coaBC_dfp"/>
    <property type="match status" value="1"/>
</dbReference>
<dbReference type="HAMAP" id="MF_02225">
    <property type="entry name" value="CoaBC"/>
    <property type="match status" value="1"/>
</dbReference>